<comment type="caution">
    <text evidence="1">The sequence shown here is derived from an EMBL/GenBank/DDBJ whole genome shotgun (WGS) entry which is preliminary data.</text>
</comment>
<keyword evidence="2" id="KW-1185">Reference proteome</keyword>
<evidence type="ECO:0000313" key="1">
    <source>
        <dbReference type="EMBL" id="KAH3730372.1"/>
    </source>
</evidence>
<name>A0A9D4CTH6_DREPO</name>
<accession>A0A9D4CTH6</accession>
<gene>
    <name evidence="1" type="ORF">DPMN_056356</name>
</gene>
<protein>
    <submittedName>
        <fullName evidence="1">Uncharacterized protein</fullName>
    </submittedName>
</protein>
<dbReference type="AlphaFoldDB" id="A0A9D4CTH6"/>
<reference evidence="1" key="1">
    <citation type="journal article" date="2019" name="bioRxiv">
        <title>The Genome of the Zebra Mussel, Dreissena polymorpha: A Resource for Invasive Species Research.</title>
        <authorList>
            <person name="McCartney M.A."/>
            <person name="Auch B."/>
            <person name="Kono T."/>
            <person name="Mallez S."/>
            <person name="Zhang Y."/>
            <person name="Obille A."/>
            <person name="Becker A."/>
            <person name="Abrahante J.E."/>
            <person name="Garbe J."/>
            <person name="Badalamenti J.P."/>
            <person name="Herman A."/>
            <person name="Mangelson H."/>
            <person name="Liachko I."/>
            <person name="Sullivan S."/>
            <person name="Sone E.D."/>
            <person name="Koren S."/>
            <person name="Silverstein K.A.T."/>
            <person name="Beckman K.B."/>
            <person name="Gohl D.M."/>
        </authorList>
    </citation>
    <scope>NUCLEOTIDE SEQUENCE</scope>
    <source>
        <strain evidence="1">Duluth1</strain>
        <tissue evidence="1">Whole animal</tissue>
    </source>
</reference>
<dbReference type="Proteomes" id="UP000828390">
    <property type="component" value="Unassembled WGS sequence"/>
</dbReference>
<proteinExistence type="predicted"/>
<evidence type="ECO:0000313" key="2">
    <source>
        <dbReference type="Proteomes" id="UP000828390"/>
    </source>
</evidence>
<dbReference type="EMBL" id="JAIWYP010000012">
    <property type="protein sequence ID" value="KAH3730372.1"/>
    <property type="molecule type" value="Genomic_DNA"/>
</dbReference>
<sequence>MGRNLARMHYAQFSMNASHIFQIQSSISPSTGYRFPGTGSLSYETTAYDNPCTYGGMVYAYTTQAARFWQPGNTNGAMVCIASCLGTAINNQALNDGTAVLHSWELGTLVALG</sequence>
<reference evidence="1" key="2">
    <citation type="submission" date="2020-11" db="EMBL/GenBank/DDBJ databases">
        <authorList>
            <person name="McCartney M.A."/>
            <person name="Auch B."/>
            <person name="Kono T."/>
            <person name="Mallez S."/>
            <person name="Becker A."/>
            <person name="Gohl D.M."/>
            <person name="Silverstein K.A.T."/>
            <person name="Koren S."/>
            <person name="Bechman K.B."/>
            <person name="Herman A."/>
            <person name="Abrahante J.E."/>
            <person name="Garbe J."/>
        </authorList>
    </citation>
    <scope>NUCLEOTIDE SEQUENCE</scope>
    <source>
        <strain evidence="1">Duluth1</strain>
        <tissue evidence="1">Whole animal</tissue>
    </source>
</reference>
<organism evidence="1 2">
    <name type="scientific">Dreissena polymorpha</name>
    <name type="common">Zebra mussel</name>
    <name type="synonym">Mytilus polymorpha</name>
    <dbReference type="NCBI Taxonomy" id="45954"/>
    <lineage>
        <taxon>Eukaryota</taxon>
        <taxon>Metazoa</taxon>
        <taxon>Spiralia</taxon>
        <taxon>Lophotrochozoa</taxon>
        <taxon>Mollusca</taxon>
        <taxon>Bivalvia</taxon>
        <taxon>Autobranchia</taxon>
        <taxon>Heteroconchia</taxon>
        <taxon>Euheterodonta</taxon>
        <taxon>Imparidentia</taxon>
        <taxon>Neoheterodontei</taxon>
        <taxon>Myida</taxon>
        <taxon>Dreissenoidea</taxon>
        <taxon>Dreissenidae</taxon>
        <taxon>Dreissena</taxon>
    </lineage>
</organism>